<dbReference type="InterPro" id="IPR007016">
    <property type="entry name" value="O-antigen_ligase-rel_domated"/>
</dbReference>
<feature type="transmembrane region" description="Helical" evidence="5">
    <location>
        <begin position="105"/>
        <end position="124"/>
    </location>
</feature>
<keyword evidence="2 5" id="KW-0812">Transmembrane</keyword>
<feature type="transmembrane region" description="Helical" evidence="5">
    <location>
        <begin position="243"/>
        <end position="263"/>
    </location>
</feature>
<evidence type="ECO:0000256" key="4">
    <source>
        <dbReference type="ARBA" id="ARBA00023136"/>
    </source>
</evidence>
<dbReference type="PANTHER" id="PTHR37422:SF13">
    <property type="entry name" value="LIPOPOLYSACCHARIDE BIOSYNTHESIS PROTEIN PA4999-RELATED"/>
    <property type="match status" value="1"/>
</dbReference>
<evidence type="ECO:0000256" key="1">
    <source>
        <dbReference type="ARBA" id="ARBA00004141"/>
    </source>
</evidence>
<sequence length="419" mass="46795">MLQAATKKVNLLLIYQCVLAIGAVLVFFTNVDQFSFMAGMSPAPTYVILAFCVAAIPILLFSLGKLIYFSHLVILWAVCFLTLSMFSFALSPFSELAREEINRRVLAIIFILLMLILFSGSHLVQLWARRAVFITVIINIINIVLELFNPLLFAVIDFSDRPPDAVRYADRPAGLYIDPNKAAFALTLGMVFCTTLLPQKYRVPFVLLIGLAIFLTFSRGAVLCWLILLVIFSLTGVISKQKILYWIIGLVVLALVLSFSGGFDLSQLRHSGLLTDDMMGRLEWFQDPFAKEGSADSRKEVAALAFRMFLEHPILGNGIGSTRALSVGISTHNMYLYYMADHGILGALLVPGLIFTTVWNVCGNRKFFGISFLILVSSWCLFSHTVLEDRFILTSFALMAAMTATSQQEQQMYLVKQRS</sequence>
<keyword evidence="8" id="KW-1185">Reference proteome</keyword>
<dbReference type="PANTHER" id="PTHR37422">
    <property type="entry name" value="TEICHURONIC ACID BIOSYNTHESIS PROTEIN TUAE"/>
    <property type="match status" value="1"/>
</dbReference>
<gene>
    <name evidence="7" type="ORF">GS601_11350</name>
</gene>
<dbReference type="InterPro" id="IPR051533">
    <property type="entry name" value="WaaL-like"/>
</dbReference>
<dbReference type="AlphaFoldDB" id="A0A8J8CMZ6"/>
<dbReference type="RefSeq" id="WP_162423399.1">
    <property type="nucleotide sequence ID" value="NZ_WVIE01000011.1"/>
</dbReference>
<comment type="caution">
    <text evidence="7">The sequence shown here is derived from an EMBL/GenBank/DDBJ whole genome shotgun (WGS) entry which is preliminary data.</text>
</comment>
<evidence type="ECO:0000313" key="8">
    <source>
        <dbReference type="Proteomes" id="UP000646053"/>
    </source>
</evidence>
<protein>
    <recommendedName>
        <fullName evidence="6">O-antigen ligase-related domain-containing protein</fullName>
    </recommendedName>
</protein>
<dbReference type="Proteomes" id="UP000646053">
    <property type="component" value="Unassembled WGS sequence"/>
</dbReference>
<comment type="subcellular location">
    <subcellularLocation>
        <location evidence="1">Membrane</location>
        <topology evidence="1">Multi-pass membrane protein</topology>
    </subcellularLocation>
</comment>
<accession>A0A8J8CMZ6</accession>
<feature type="domain" description="O-antigen ligase-related" evidence="6">
    <location>
        <begin position="205"/>
        <end position="349"/>
    </location>
</feature>
<feature type="transmembrane region" description="Helical" evidence="5">
    <location>
        <begin position="131"/>
        <end position="156"/>
    </location>
</feature>
<evidence type="ECO:0000259" key="6">
    <source>
        <dbReference type="Pfam" id="PF04932"/>
    </source>
</evidence>
<reference evidence="7" key="1">
    <citation type="submission" date="2019-12" db="EMBL/GenBank/DDBJ databases">
        <title>High-Quality draft genome sequences of three cyanobacteria isolated from the limestone walls of the Old Cathedral of Coimbra.</title>
        <authorList>
            <person name="Tiago I."/>
            <person name="Soares F."/>
            <person name="Portugal A."/>
        </authorList>
    </citation>
    <scope>NUCLEOTIDE SEQUENCE</scope>
    <source>
        <strain evidence="7">A</strain>
    </source>
</reference>
<dbReference type="GO" id="GO:0016020">
    <property type="term" value="C:membrane"/>
    <property type="evidence" value="ECO:0007669"/>
    <property type="project" value="UniProtKB-SubCell"/>
</dbReference>
<feature type="transmembrane region" description="Helical" evidence="5">
    <location>
        <begin position="205"/>
        <end position="231"/>
    </location>
</feature>
<feature type="transmembrane region" description="Helical" evidence="5">
    <location>
        <begin position="12"/>
        <end position="31"/>
    </location>
</feature>
<evidence type="ECO:0000256" key="2">
    <source>
        <dbReference type="ARBA" id="ARBA00022692"/>
    </source>
</evidence>
<dbReference type="EMBL" id="WVIE01000011">
    <property type="protein sequence ID" value="NDJ17882.1"/>
    <property type="molecule type" value="Genomic_DNA"/>
</dbReference>
<evidence type="ECO:0000256" key="5">
    <source>
        <dbReference type="SAM" id="Phobius"/>
    </source>
</evidence>
<organism evidence="7 8">
    <name type="scientific">Myxacorys almedinensis A</name>
    <dbReference type="NCBI Taxonomy" id="2690445"/>
    <lineage>
        <taxon>Bacteria</taxon>
        <taxon>Bacillati</taxon>
        <taxon>Cyanobacteriota</taxon>
        <taxon>Cyanophyceae</taxon>
        <taxon>Leptolyngbyales</taxon>
        <taxon>Leptolyngbyaceae</taxon>
        <taxon>Myxacorys</taxon>
        <taxon>Myxacorys almedinensis</taxon>
    </lineage>
</organism>
<evidence type="ECO:0000313" key="7">
    <source>
        <dbReference type="EMBL" id="NDJ17882.1"/>
    </source>
</evidence>
<name>A0A8J8CMZ6_9CYAN</name>
<evidence type="ECO:0000256" key="3">
    <source>
        <dbReference type="ARBA" id="ARBA00022989"/>
    </source>
</evidence>
<keyword evidence="3 5" id="KW-1133">Transmembrane helix</keyword>
<feature type="transmembrane region" description="Helical" evidence="5">
    <location>
        <begin position="43"/>
        <end position="61"/>
    </location>
</feature>
<feature type="transmembrane region" description="Helical" evidence="5">
    <location>
        <begin position="343"/>
        <end position="361"/>
    </location>
</feature>
<proteinExistence type="predicted"/>
<feature type="transmembrane region" description="Helical" evidence="5">
    <location>
        <begin position="367"/>
        <end position="387"/>
    </location>
</feature>
<feature type="transmembrane region" description="Helical" evidence="5">
    <location>
        <begin position="73"/>
        <end position="93"/>
    </location>
</feature>
<dbReference type="Pfam" id="PF04932">
    <property type="entry name" value="Wzy_C"/>
    <property type="match status" value="1"/>
</dbReference>
<keyword evidence="4 5" id="KW-0472">Membrane</keyword>